<dbReference type="Pfam" id="PF01408">
    <property type="entry name" value="GFO_IDH_MocA"/>
    <property type="match status" value="1"/>
</dbReference>
<dbReference type="GO" id="GO:0016491">
    <property type="term" value="F:oxidoreductase activity"/>
    <property type="evidence" value="ECO:0007669"/>
    <property type="project" value="UniProtKB-KW"/>
</dbReference>
<dbReference type="AlphaFoldDB" id="A0A292GMK1"/>
<feature type="domain" description="Gfo/Idh/MocA-like oxidoreductase C-terminal" evidence="4">
    <location>
        <begin position="134"/>
        <end position="338"/>
    </location>
</feature>
<comment type="similarity">
    <text evidence="1">Belongs to the Gfo/Idh/MocA family.</text>
</comment>
<proteinExistence type="inferred from homology"/>
<evidence type="ECO:0000259" key="3">
    <source>
        <dbReference type="Pfam" id="PF01408"/>
    </source>
</evidence>
<organism evidence="5">
    <name type="scientific">Ochrobactrum sp. PW1</name>
    <dbReference type="NCBI Taxonomy" id="1882222"/>
    <lineage>
        <taxon>Bacteria</taxon>
        <taxon>Pseudomonadati</taxon>
        <taxon>Pseudomonadota</taxon>
        <taxon>Alphaproteobacteria</taxon>
        <taxon>Hyphomicrobiales</taxon>
        <taxon>Brucellaceae</taxon>
        <taxon>Brucella/Ochrobactrum group</taxon>
        <taxon>Ochrobactrum</taxon>
    </lineage>
</organism>
<dbReference type="Pfam" id="PF02894">
    <property type="entry name" value="GFO_IDH_MocA_C"/>
    <property type="match status" value="1"/>
</dbReference>
<dbReference type="NCBIfam" id="NF008607">
    <property type="entry name" value="PRK11579.1"/>
    <property type="match status" value="1"/>
</dbReference>
<dbReference type="Gene3D" id="3.40.50.720">
    <property type="entry name" value="NAD(P)-binding Rossmann-like Domain"/>
    <property type="match status" value="1"/>
</dbReference>
<name>A0A292GMK1_9HYPH</name>
<evidence type="ECO:0000256" key="2">
    <source>
        <dbReference type="ARBA" id="ARBA00023002"/>
    </source>
</evidence>
<dbReference type="GO" id="GO:0000166">
    <property type="term" value="F:nucleotide binding"/>
    <property type="evidence" value="ECO:0007669"/>
    <property type="project" value="InterPro"/>
</dbReference>
<dbReference type="InterPro" id="IPR036291">
    <property type="entry name" value="NAD(P)-bd_dom_sf"/>
</dbReference>
<dbReference type="InterPro" id="IPR004104">
    <property type="entry name" value="Gfo/Idh/MocA-like_OxRdtase_C"/>
</dbReference>
<evidence type="ECO:0000313" key="5">
    <source>
        <dbReference type="EMBL" id="BBA74374.1"/>
    </source>
</evidence>
<keyword evidence="2" id="KW-0560">Oxidoreductase</keyword>
<dbReference type="SUPFAM" id="SSF51735">
    <property type="entry name" value="NAD(P)-binding Rossmann-fold domains"/>
    <property type="match status" value="1"/>
</dbReference>
<dbReference type="Gene3D" id="3.30.360.10">
    <property type="entry name" value="Dihydrodipicolinate Reductase, domain 2"/>
    <property type="match status" value="1"/>
</dbReference>
<dbReference type="EMBL" id="LC171369">
    <property type="protein sequence ID" value="BBA74374.1"/>
    <property type="molecule type" value="Genomic_DNA"/>
</dbReference>
<dbReference type="InterPro" id="IPR000683">
    <property type="entry name" value="Gfo/Idh/MocA-like_OxRdtase_N"/>
</dbReference>
<dbReference type="PANTHER" id="PTHR43708:SF5">
    <property type="entry name" value="CONSERVED EXPRESSED OXIDOREDUCTASE (EUROFUNG)-RELATED"/>
    <property type="match status" value="1"/>
</dbReference>
<sequence length="344" mass="37787">MECIRAALIGYGLAGKVFHAPLLQVTEGVELAAVVSSDPAKVHADWPDLQVETQIDAVLADPTIELVVLATPDHLHAPQALSALAAGKHVVIDKPFAVTIADARRIAGTAEHCDRHVFVFHNRRWDADFLTLQSLVEAGELGEVMHFESHFDRLRLEAGQRWKDKRFGGVWQDLGPHLIDQALSLFGMPEAVWADIAIQKREGHAPDFAHVVLRYARTRAILHISQLVPDHGLRFAVHGTRASYIKRGLDVQEEQGSSGMTPREAAWGIDPDEGILTGVDGGARPIANKRGCYQAFYDNVRDCLRGGASPAVPTRHAIAVMEVLRAAQESAQERREIPILPDPR</sequence>
<dbReference type="InterPro" id="IPR051317">
    <property type="entry name" value="Gfo/Idh/MocA_oxidoreduct"/>
</dbReference>
<dbReference type="PANTHER" id="PTHR43708">
    <property type="entry name" value="CONSERVED EXPRESSED OXIDOREDUCTASE (EUROFUNG)"/>
    <property type="match status" value="1"/>
</dbReference>
<evidence type="ECO:0000256" key="1">
    <source>
        <dbReference type="ARBA" id="ARBA00010928"/>
    </source>
</evidence>
<feature type="domain" description="Gfo/Idh/MocA-like oxidoreductase N-terminal" evidence="3">
    <location>
        <begin position="4"/>
        <end position="120"/>
    </location>
</feature>
<protein>
    <submittedName>
        <fullName evidence="5">Oxidoreductase domain-containing protein</fullName>
    </submittedName>
</protein>
<reference evidence="5" key="1">
    <citation type="submission" date="2016-07" db="EMBL/GenBank/DDBJ databases">
        <title>Genomics reveals synergistic degradation of pyrene by five bacteria in a mangrove sediment-derived bacterial consortium.</title>
        <authorList>
            <person name="Wanapaisan P."/>
            <person name="Vejarano F."/>
            <person name="Chakraborty J."/>
            <person name="Shintani M."/>
            <person name="Muangchinda C."/>
            <person name="Laothamteep N."/>
            <person name="Suzuki-Minakuchi C."/>
            <person name="Inoue K."/>
            <person name="Nojiri H."/>
            <person name="Pinyakong O."/>
        </authorList>
    </citation>
    <scope>NUCLEOTIDE SEQUENCE</scope>
    <source>
        <strain evidence="5">PW1</strain>
    </source>
</reference>
<evidence type="ECO:0000259" key="4">
    <source>
        <dbReference type="Pfam" id="PF02894"/>
    </source>
</evidence>
<accession>A0A292GMK1</accession>